<dbReference type="Proteomes" id="UP001500740">
    <property type="component" value="Unassembled WGS sequence"/>
</dbReference>
<dbReference type="PANTHER" id="PTHR46438">
    <property type="entry name" value="ALPHA/BETA-HYDROLASES SUPERFAMILY PROTEIN"/>
    <property type="match status" value="1"/>
</dbReference>
<dbReference type="PANTHER" id="PTHR46438:SF11">
    <property type="entry name" value="LIPASE-RELATED"/>
    <property type="match status" value="1"/>
</dbReference>
<evidence type="ECO:0000259" key="1">
    <source>
        <dbReference type="Pfam" id="PF00561"/>
    </source>
</evidence>
<gene>
    <name evidence="2" type="ORF">GCM10008935_28150</name>
</gene>
<evidence type="ECO:0000313" key="2">
    <source>
        <dbReference type="EMBL" id="GAA0470626.1"/>
    </source>
</evidence>
<protein>
    <submittedName>
        <fullName evidence="2">Alpha/beta hydrolase</fullName>
    </submittedName>
</protein>
<dbReference type="InterPro" id="IPR029058">
    <property type="entry name" value="AB_hydrolase_fold"/>
</dbReference>
<keyword evidence="2" id="KW-0378">Hydrolase</keyword>
<dbReference type="InterPro" id="IPR000073">
    <property type="entry name" value="AB_hydrolase_1"/>
</dbReference>
<dbReference type="EMBL" id="BAAACZ010000029">
    <property type="protein sequence ID" value="GAA0470626.1"/>
    <property type="molecule type" value="Genomic_DNA"/>
</dbReference>
<sequence length="272" mass="31974">MSELIWKEKINIMDVDVYCEYSFNGKPPIILIHGFLASTYTFNEILPKLTEHYSVVAIDLPGFGQSEKSTTFNYSFKNYTKLVLAIMDYFDFEDAFFVGHSMGGQIALNVARHSPSRVKKLVLLCSSGYLKKSNRFLRYSSYLPFFHWYAYRYFKKKDVRNVMEEVLYDHSLITDEMIEQYKQPLTDMNFYKALLRLLRHREGDLSQEALMEIDTPVLLIWGKEDEVVPLKKGERLHQDLPNSELVVYEQAGHLITDERPEEVYEQIVRFAK</sequence>
<dbReference type="PRINTS" id="PR00111">
    <property type="entry name" value="ABHYDROLASE"/>
</dbReference>
<name>A0ABN1A911_9BACI</name>
<proteinExistence type="predicted"/>
<accession>A0ABN1A911</accession>
<dbReference type="RefSeq" id="WP_343784647.1">
    <property type="nucleotide sequence ID" value="NZ_BAAACZ010000029.1"/>
</dbReference>
<keyword evidence="3" id="KW-1185">Reference proteome</keyword>
<dbReference type="InterPro" id="IPR000639">
    <property type="entry name" value="Epox_hydrolase-like"/>
</dbReference>
<dbReference type="SUPFAM" id="SSF53474">
    <property type="entry name" value="alpha/beta-Hydrolases"/>
    <property type="match status" value="1"/>
</dbReference>
<dbReference type="Pfam" id="PF00561">
    <property type="entry name" value="Abhydrolase_1"/>
    <property type="match status" value="1"/>
</dbReference>
<dbReference type="Gene3D" id="3.40.50.1820">
    <property type="entry name" value="alpha/beta hydrolase"/>
    <property type="match status" value="1"/>
</dbReference>
<evidence type="ECO:0000313" key="3">
    <source>
        <dbReference type="Proteomes" id="UP001500740"/>
    </source>
</evidence>
<reference evidence="2 3" key="1">
    <citation type="journal article" date="2019" name="Int. J. Syst. Evol. Microbiol.">
        <title>The Global Catalogue of Microorganisms (GCM) 10K type strain sequencing project: providing services to taxonomists for standard genome sequencing and annotation.</title>
        <authorList>
            <consortium name="The Broad Institute Genomics Platform"/>
            <consortium name="The Broad Institute Genome Sequencing Center for Infectious Disease"/>
            <person name="Wu L."/>
            <person name="Ma J."/>
        </authorList>
    </citation>
    <scope>NUCLEOTIDE SEQUENCE [LARGE SCALE GENOMIC DNA]</scope>
    <source>
        <strain evidence="2 3">JCM 14193</strain>
    </source>
</reference>
<feature type="domain" description="AB hydrolase-1" evidence="1">
    <location>
        <begin position="27"/>
        <end position="260"/>
    </location>
</feature>
<dbReference type="GO" id="GO:0016787">
    <property type="term" value="F:hydrolase activity"/>
    <property type="evidence" value="ECO:0007669"/>
    <property type="project" value="UniProtKB-KW"/>
</dbReference>
<organism evidence="2 3">
    <name type="scientific">Alkalibacillus silvisoli</name>
    <dbReference type="NCBI Taxonomy" id="392823"/>
    <lineage>
        <taxon>Bacteria</taxon>
        <taxon>Bacillati</taxon>
        <taxon>Bacillota</taxon>
        <taxon>Bacilli</taxon>
        <taxon>Bacillales</taxon>
        <taxon>Bacillaceae</taxon>
        <taxon>Alkalibacillus</taxon>
    </lineage>
</organism>
<dbReference type="PRINTS" id="PR00412">
    <property type="entry name" value="EPOXHYDRLASE"/>
</dbReference>
<comment type="caution">
    <text evidence="2">The sequence shown here is derived from an EMBL/GenBank/DDBJ whole genome shotgun (WGS) entry which is preliminary data.</text>
</comment>